<dbReference type="Proteomes" id="UP000216947">
    <property type="component" value="Unassembled WGS sequence"/>
</dbReference>
<dbReference type="PANTHER" id="PTHR30537">
    <property type="entry name" value="HTH-TYPE TRANSCRIPTIONAL REGULATOR"/>
    <property type="match status" value="1"/>
</dbReference>
<dbReference type="EMBL" id="NEVK01000001">
    <property type="protein sequence ID" value="OZI27560.1"/>
    <property type="molecule type" value="Genomic_DNA"/>
</dbReference>
<proteinExistence type="inferred from homology"/>
<evidence type="ECO:0000259" key="5">
    <source>
        <dbReference type="PROSITE" id="PS50931"/>
    </source>
</evidence>
<evidence type="ECO:0000256" key="3">
    <source>
        <dbReference type="ARBA" id="ARBA00023125"/>
    </source>
</evidence>
<keyword evidence="4" id="KW-0804">Transcription</keyword>
<dbReference type="Gene3D" id="1.10.10.10">
    <property type="entry name" value="Winged helix-like DNA-binding domain superfamily/Winged helix DNA-binding domain"/>
    <property type="match status" value="1"/>
</dbReference>
<dbReference type="RefSeq" id="WP_026639281.1">
    <property type="nucleotide sequence ID" value="NZ_NEVI01000001.1"/>
</dbReference>
<dbReference type="AlphaFoldDB" id="A0A261RSG5"/>
<protein>
    <submittedName>
        <fullName evidence="6">LysR family transcriptional regulator</fullName>
    </submittedName>
</protein>
<evidence type="ECO:0000256" key="1">
    <source>
        <dbReference type="ARBA" id="ARBA00009437"/>
    </source>
</evidence>
<evidence type="ECO:0000313" key="7">
    <source>
        <dbReference type="Proteomes" id="UP000216947"/>
    </source>
</evidence>
<keyword evidence="2" id="KW-0805">Transcription regulation</keyword>
<keyword evidence="3" id="KW-0238">DNA-binding</keyword>
<dbReference type="Pfam" id="PF03466">
    <property type="entry name" value="LysR_substrate"/>
    <property type="match status" value="1"/>
</dbReference>
<dbReference type="InterPro" id="IPR036388">
    <property type="entry name" value="WH-like_DNA-bd_sf"/>
</dbReference>
<keyword evidence="7" id="KW-1185">Reference proteome</keyword>
<gene>
    <name evidence="6" type="ORF">CAL19_02195</name>
</gene>
<dbReference type="PANTHER" id="PTHR30537:SF31">
    <property type="entry name" value="TRANSCRIPTIONAL REGULATOR, LYSR FAMILY"/>
    <property type="match status" value="1"/>
</dbReference>
<dbReference type="Gene3D" id="3.40.190.290">
    <property type="match status" value="1"/>
</dbReference>
<dbReference type="SUPFAM" id="SSF53850">
    <property type="entry name" value="Periplasmic binding protein-like II"/>
    <property type="match status" value="1"/>
</dbReference>
<accession>A0A261RSG5</accession>
<evidence type="ECO:0000256" key="2">
    <source>
        <dbReference type="ARBA" id="ARBA00023015"/>
    </source>
</evidence>
<dbReference type="SUPFAM" id="SSF46785">
    <property type="entry name" value="Winged helix' DNA-binding domain"/>
    <property type="match status" value="1"/>
</dbReference>
<evidence type="ECO:0000313" key="6">
    <source>
        <dbReference type="EMBL" id="OZI27560.1"/>
    </source>
</evidence>
<name>A0A261RSG5_9BORD</name>
<dbReference type="OrthoDB" id="5671700at2"/>
<sequence length="305" mass="34201">MQDLNDLFYFSQVVEHGGFSAAARALDIPKSRLSRRISQLEDTLGVRLLQRTTRRLRLTLAGERYLHYCREVTASARAAEDAMRQLQSEPSGPVVISCPVAIAQQMLAPLLPEFLDTWPSVSVQVLATNRRVDLIREGVDLALRVRTRLDTDAELVVKHLGMASSSIVASPAYLQRHGVPATPQELQSHNILSFSEPQVEVRWPLRNRQDEEEIITLQPQLCCNDFIVLTEAAVRGRGISLLPMVATYDEVRRGSLVQVLPDWRSPTGIVHCIYPSRRMSPAVRALLDFISGRLPDMYARVEQAA</sequence>
<reference evidence="7" key="1">
    <citation type="submission" date="2017-05" db="EMBL/GenBank/DDBJ databases">
        <title>Complete and WGS of Bordetella genogroups.</title>
        <authorList>
            <person name="Spilker T."/>
            <person name="Lipuma J."/>
        </authorList>
    </citation>
    <scope>NUCLEOTIDE SEQUENCE [LARGE SCALE GENOMIC DNA]</scope>
    <source>
        <strain evidence="7">AU18089</strain>
    </source>
</reference>
<dbReference type="InterPro" id="IPR005119">
    <property type="entry name" value="LysR_subst-bd"/>
</dbReference>
<dbReference type="GO" id="GO:0003700">
    <property type="term" value="F:DNA-binding transcription factor activity"/>
    <property type="evidence" value="ECO:0007669"/>
    <property type="project" value="InterPro"/>
</dbReference>
<comment type="caution">
    <text evidence="6">The sequence shown here is derived from an EMBL/GenBank/DDBJ whole genome shotgun (WGS) entry which is preliminary data.</text>
</comment>
<dbReference type="InterPro" id="IPR000847">
    <property type="entry name" value="LysR_HTH_N"/>
</dbReference>
<dbReference type="InterPro" id="IPR036390">
    <property type="entry name" value="WH_DNA-bd_sf"/>
</dbReference>
<evidence type="ECO:0000256" key="4">
    <source>
        <dbReference type="ARBA" id="ARBA00023163"/>
    </source>
</evidence>
<dbReference type="FunFam" id="1.10.10.10:FF:000001">
    <property type="entry name" value="LysR family transcriptional regulator"/>
    <property type="match status" value="1"/>
</dbReference>
<comment type="similarity">
    <text evidence="1">Belongs to the LysR transcriptional regulatory family.</text>
</comment>
<dbReference type="GO" id="GO:0006351">
    <property type="term" value="P:DNA-templated transcription"/>
    <property type="evidence" value="ECO:0007669"/>
    <property type="project" value="TreeGrafter"/>
</dbReference>
<dbReference type="GO" id="GO:0043565">
    <property type="term" value="F:sequence-specific DNA binding"/>
    <property type="evidence" value="ECO:0007669"/>
    <property type="project" value="TreeGrafter"/>
</dbReference>
<organism evidence="6 7">
    <name type="scientific">Bordetella genomosp. 7</name>
    <dbReference type="NCBI Taxonomy" id="1416805"/>
    <lineage>
        <taxon>Bacteria</taxon>
        <taxon>Pseudomonadati</taxon>
        <taxon>Pseudomonadota</taxon>
        <taxon>Betaproteobacteria</taxon>
        <taxon>Burkholderiales</taxon>
        <taxon>Alcaligenaceae</taxon>
        <taxon>Bordetella</taxon>
    </lineage>
</organism>
<dbReference type="InterPro" id="IPR058163">
    <property type="entry name" value="LysR-type_TF_proteobact-type"/>
</dbReference>
<dbReference type="PROSITE" id="PS50931">
    <property type="entry name" value="HTH_LYSR"/>
    <property type="match status" value="1"/>
</dbReference>
<feature type="domain" description="HTH lysR-type" evidence="5">
    <location>
        <begin position="1"/>
        <end position="59"/>
    </location>
</feature>
<dbReference type="Pfam" id="PF00126">
    <property type="entry name" value="HTH_1"/>
    <property type="match status" value="1"/>
</dbReference>